<evidence type="ECO:0000256" key="1">
    <source>
        <dbReference type="ARBA" id="ARBA00022729"/>
    </source>
</evidence>
<dbReference type="SUPFAM" id="SSF101756">
    <property type="entry name" value="Hypothetical protein YgiW"/>
    <property type="match status" value="1"/>
</dbReference>
<name>A0A6G8RRF8_9GAMM</name>
<keyword evidence="1 2" id="KW-0732">Signal</keyword>
<dbReference type="InterPro" id="IPR005220">
    <property type="entry name" value="CarO-like"/>
</dbReference>
<feature type="signal peptide" evidence="2">
    <location>
        <begin position="1"/>
        <end position="21"/>
    </location>
</feature>
<dbReference type="PANTHER" id="PTHR36571">
    <property type="entry name" value="PROTEIN YGIW"/>
    <property type="match status" value="1"/>
</dbReference>
<evidence type="ECO:0000313" key="4">
    <source>
        <dbReference type="Proteomes" id="UP000502297"/>
    </source>
</evidence>
<dbReference type="Pfam" id="PF04076">
    <property type="entry name" value="BOF"/>
    <property type="match status" value="1"/>
</dbReference>
<keyword evidence="4" id="KW-1185">Reference proteome</keyword>
<accession>A0A6G8RRF8</accession>
<proteinExistence type="predicted"/>
<protein>
    <submittedName>
        <fullName evidence="3">NirD/YgiW/YdeI family stress tolerance protein</fullName>
    </submittedName>
</protein>
<reference evidence="3 4" key="1">
    <citation type="submission" date="2020-03" db="EMBL/GenBank/DDBJ databases">
        <authorList>
            <person name="Zhu W."/>
        </authorList>
    </citation>
    <scope>NUCLEOTIDE SEQUENCE [LARGE SCALE GENOMIC DNA]</scope>
    <source>
        <strain evidence="3 4">323-1</strain>
    </source>
</reference>
<gene>
    <name evidence="3" type="ORF">G8E00_00035</name>
</gene>
<dbReference type="KEGG" id="asha:G8E00_00035"/>
<dbReference type="InterPro" id="IPR036700">
    <property type="entry name" value="BOBF_sf"/>
</dbReference>
<dbReference type="NCBIfam" id="NF033674">
    <property type="entry name" value="stress_OB_fold"/>
    <property type="match status" value="1"/>
</dbReference>
<organism evidence="3 4">
    <name type="scientific">Acinetobacter shaoyimingii</name>
    <dbReference type="NCBI Taxonomy" id="2715164"/>
    <lineage>
        <taxon>Bacteria</taxon>
        <taxon>Pseudomonadati</taxon>
        <taxon>Pseudomonadota</taxon>
        <taxon>Gammaproteobacteria</taxon>
        <taxon>Moraxellales</taxon>
        <taxon>Moraxellaceae</taxon>
        <taxon>Acinetobacter</taxon>
    </lineage>
</organism>
<dbReference type="RefSeq" id="WP_166012826.1">
    <property type="nucleotide sequence ID" value="NZ_CP049801.1"/>
</dbReference>
<dbReference type="Proteomes" id="UP000502297">
    <property type="component" value="Chromosome"/>
</dbReference>
<evidence type="ECO:0000313" key="3">
    <source>
        <dbReference type="EMBL" id="QIO04457.1"/>
    </source>
</evidence>
<feature type="chain" id="PRO_5026221005" evidence="2">
    <location>
        <begin position="22"/>
        <end position="119"/>
    </location>
</feature>
<dbReference type="PANTHER" id="PTHR36571:SF1">
    <property type="entry name" value="PROTEIN YGIW"/>
    <property type="match status" value="1"/>
</dbReference>
<evidence type="ECO:0000256" key="2">
    <source>
        <dbReference type="SAM" id="SignalP"/>
    </source>
</evidence>
<dbReference type="EMBL" id="CP049801">
    <property type="protein sequence ID" value="QIO04457.1"/>
    <property type="molecule type" value="Genomic_DNA"/>
</dbReference>
<sequence length="119" mass="12963">MKKRSLVLTVILMGITASVWAGKSDQAIIKEASKNQFTVAQATKATDATGVTLTGEIAAQLKDEHYQFKDNTGTITVEIDRDLATPQQLQNGVKVKIIGEVDTHRDKPTDIEAVQVEIL</sequence>
<dbReference type="AlphaFoldDB" id="A0A6G8RRF8"/>
<dbReference type="Gene3D" id="2.40.50.200">
    <property type="entry name" value="Bacterial OB-fold"/>
    <property type="match status" value="1"/>
</dbReference>